<proteinExistence type="predicted"/>
<accession>A0A0K9PL81</accession>
<dbReference type="AlphaFoldDB" id="A0A0K9PL81"/>
<gene>
    <name evidence="1" type="ORF">ZOSMA_224G00370</name>
</gene>
<keyword evidence="2" id="KW-1185">Reference proteome</keyword>
<name>A0A0K9PL81_ZOSMR</name>
<evidence type="ECO:0000313" key="1">
    <source>
        <dbReference type="EMBL" id="KMZ69000.1"/>
    </source>
</evidence>
<dbReference type="Proteomes" id="UP000036987">
    <property type="component" value="Unassembled WGS sequence"/>
</dbReference>
<organism evidence="1 2">
    <name type="scientific">Zostera marina</name>
    <name type="common">Eelgrass</name>
    <dbReference type="NCBI Taxonomy" id="29655"/>
    <lineage>
        <taxon>Eukaryota</taxon>
        <taxon>Viridiplantae</taxon>
        <taxon>Streptophyta</taxon>
        <taxon>Embryophyta</taxon>
        <taxon>Tracheophyta</taxon>
        <taxon>Spermatophyta</taxon>
        <taxon>Magnoliopsida</taxon>
        <taxon>Liliopsida</taxon>
        <taxon>Zosteraceae</taxon>
        <taxon>Zostera</taxon>
    </lineage>
</organism>
<reference evidence="2" key="1">
    <citation type="journal article" date="2016" name="Nature">
        <title>The genome of the seagrass Zostera marina reveals angiosperm adaptation to the sea.</title>
        <authorList>
            <person name="Olsen J.L."/>
            <person name="Rouze P."/>
            <person name="Verhelst B."/>
            <person name="Lin Y.-C."/>
            <person name="Bayer T."/>
            <person name="Collen J."/>
            <person name="Dattolo E."/>
            <person name="De Paoli E."/>
            <person name="Dittami S."/>
            <person name="Maumus F."/>
            <person name="Michel G."/>
            <person name="Kersting A."/>
            <person name="Lauritano C."/>
            <person name="Lohaus R."/>
            <person name="Toepel M."/>
            <person name="Tonon T."/>
            <person name="Vanneste K."/>
            <person name="Amirebrahimi M."/>
            <person name="Brakel J."/>
            <person name="Bostroem C."/>
            <person name="Chovatia M."/>
            <person name="Grimwood J."/>
            <person name="Jenkins J.W."/>
            <person name="Jueterbock A."/>
            <person name="Mraz A."/>
            <person name="Stam W.T."/>
            <person name="Tice H."/>
            <person name="Bornberg-Bauer E."/>
            <person name="Green P.J."/>
            <person name="Pearson G.A."/>
            <person name="Procaccini G."/>
            <person name="Duarte C.M."/>
            <person name="Schmutz J."/>
            <person name="Reusch T.B.H."/>
            <person name="Van de Peer Y."/>
        </authorList>
    </citation>
    <scope>NUCLEOTIDE SEQUENCE [LARGE SCALE GENOMIC DNA]</scope>
    <source>
        <strain evidence="2">cv. Finnish</strain>
    </source>
</reference>
<evidence type="ECO:0000313" key="2">
    <source>
        <dbReference type="Proteomes" id="UP000036987"/>
    </source>
</evidence>
<sequence length="61" mass="7146">MVNICHGRSLIHPKQRSPRFNGTGETEVDICGLWQMKCRRNIWVSGRKYRERTRFEGHGGC</sequence>
<comment type="caution">
    <text evidence="1">The sequence shown here is derived from an EMBL/GenBank/DDBJ whole genome shotgun (WGS) entry which is preliminary data.</text>
</comment>
<protein>
    <submittedName>
        <fullName evidence="1">Uncharacterized protein</fullName>
    </submittedName>
</protein>
<dbReference type="EMBL" id="LFYR01000798">
    <property type="protein sequence ID" value="KMZ69000.1"/>
    <property type="molecule type" value="Genomic_DNA"/>
</dbReference>